<proteinExistence type="predicted"/>
<reference evidence="2" key="1">
    <citation type="submission" date="2024-03" db="EMBL/GenBank/DDBJ databases">
        <title>Complete genome sequence of Sulfurisphaera javensis strain KD-1.</title>
        <authorList>
            <person name="Sakai H."/>
            <person name="Nur N."/>
            <person name="Suwanto A."/>
            <person name="Kurosawa N."/>
        </authorList>
    </citation>
    <scope>NUCLEOTIDE SEQUENCE</scope>
    <source>
        <strain evidence="2">KD-1</strain>
    </source>
</reference>
<feature type="transmembrane region" description="Helical" evidence="1">
    <location>
        <begin position="259"/>
        <end position="281"/>
    </location>
</feature>
<feature type="transmembrane region" description="Helical" evidence="1">
    <location>
        <begin position="187"/>
        <end position="204"/>
    </location>
</feature>
<feature type="transmembrane region" description="Helical" evidence="1">
    <location>
        <begin position="293"/>
        <end position="314"/>
    </location>
</feature>
<dbReference type="PANTHER" id="PTHR38815:SF1">
    <property type="entry name" value="DUF373 FAMILY PROTEIN"/>
    <property type="match status" value="1"/>
</dbReference>
<feature type="transmembrane region" description="Helical" evidence="1">
    <location>
        <begin position="163"/>
        <end position="181"/>
    </location>
</feature>
<dbReference type="Pfam" id="PF04123">
    <property type="entry name" value="DUF373"/>
    <property type="match status" value="1"/>
</dbReference>
<evidence type="ECO:0000313" key="2">
    <source>
        <dbReference type="EMBL" id="BFH74331.1"/>
    </source>
</evidence>
<dbReference type="InterPro" id="IPR007254">
    <property type="entry name" value="DUF373"/>
</dbReference>
<keyword evidence="1" id="KW-1133">Transmembrane helix</keyword>
<evidence type="ECO:0000256" key="1">
    <source>
        <dbReference type="SAM" id="Phobius"/>
    </source>
</evidence>
<accession>A0AAT9GU47</accession>
<dbReference type="PANTHER" id="PTHR38815">
    <property type="entry name" value="HYPOTHETICAL MEMBRANE PROTEIN, CONSERVED, DUF373 FAMILY"/>
    <property type="match status" value="1"/>
</dbReference>
<keyword evidence="1" id="KW-0812">Transmembrane</keyword>
<dbReference type="KEGG" id="sjv:SJAV_22750"/>
<organism evidence="2">
    <name type="scientific">Sulfurisphaera javensis</name>
    <dbReference type="NCBI Taxonomy" id="2049879"/>
    <lineage>
        <taxon>Archaea</taxon>
        <taxon>Thermoproteota</taxon>
        <taxon>Thermoprotei</taxon>
        <taxon>Sulfolobales</taxon>
        <taxon>Sulfolobaceae</taxon>
        <taxon>Sulfurisphaera</taxon>
    </lineage>
</organism>
<dbReference type="AlphaFoldDB" id="A0AAT9GU47"/>
<name>A0AAT9GU47_9CREN</name>
<feature type="transmembrane region" description="Helical" evidence="1">
    <location>
        <begin position="216"/>
        <end position="239"/>
    </location>
</feature>
<gene>
    <name evidence="2" type="ORF">SJAV_22750</name>
</gene>
<sequence>MIKIIMSKILIIYVDIDDDLGKIGVDTPAIGEEKVKKAIEIASETIPTDSDFNTMVVAYNIYKKLRKENNNVEIAFISGSEKSNVESQIDFAKKLDKAIEITNAEEAIIVYDSPEDAKAIPIIQSKLKVIGIERVIVEQYRGVEETYVLLGRYIRKAISDPRFARIFLGVPGIILIIIGIFSLLNLTIYATPAILIVVGLALLVRGLRIDEYIEQWWENSTIMVIAAIISIISTIIGIVEGYYVGITIKVYDVSSVFEILTVILPFIVFAVVVLFGAKAISKVMNKDIKVWHDIFRIISIIIIYYMIVLISKNFEENIIGVQLQTMYTLSIITMVLVSLYVVFSIIEKRLT</sequence>
<keyword evidence="1" id="KW-0472">Membrane</keyword>
<protein>
    <submittedName>
        <fullName evidence="2">DUF373 family protein</fullName>
    </submittedName>
</protein>
<feature type="transmembrane region" description="Helical" evidence="1">
    <location>
        <begin position="326"/>
        <end position="346"/>
    </location>
</feature>
<dbReference type="EMBL" id="AP031322">
    <property type="protein sequence ID" value="BFH74331.1"/>
    <property type="molecule type" value="Genomic_DNA"/>
</dbReference>